<dbReference type="EMBL" id="CP031387">
    <property type="protein sequence ID" value="QPG99209.1"/>
    <property type="molecule type" value="Genomic_DNA"/>
</dbReference>
<sequence length="466" mass="52876">MPTAKFDMDQDRRQAIVKAEEEYLGQPPPDKILFETIFILPAIFELADASCFDALRKAHQVWIVQENPNTIHMYSQTSRNLDKCLKEINWATHDMRLAQHNFSSLFLVQLPVSGECPVKVDLDCRPQACPQIHSEQLVSIQEASHIANDIMKKVRQSFISSTDALQGRLKQTLQMRVDFGHVIIRRRKKVAQGNGNEMPYTDFVDMASQYGRRGGADFEARLEGSNLASNTIRHLLQPTTGFFNSHQNITCHDTISIKLQKDILAIDVIWVDSGPARLKNARLMTPGQWPILRWIVIAPDREYDWCLRVDSGHTVQPIPTQILSLVNSIIITSDGHKESTGEAFLQKPINIRIDNPQLWKGMVDDIQISTNVAIPFRDTPYVMEVSINRLWKGVDTQRSPQSWQSLGFYGVHWAAELNSTNANGTRKDWGAHQRDVWRGSADSTEGQFREFICYVLEGLSALEGAL</sequence>
<protein>
    <submittedName>
        <fullName evidence="1">Uncharacterized protein</fullName>
    </submittedName>
</protein>
<gene>
    <name evidence="1" type="ORF">C2857_001201</name>
</gene>
<reference evidence="1 2" key="1">
    <citation type="journal article" date="2018" name="PLoS Genet.">
        <title>Repeat elements organise 3D genome structure and mediate transcription in the filamentous fungus Epichloe festucae.</title>
        <authorList>
            <person name="Winter D.J."/>
            <person name="Ganley A.R.D."/>
            <person name="Young C.A."/>
            <person name="Liachko I."/>
            <person name="Schardl C.L."/>
            <person name="Dupont P.Y."/>
            <person name="Berry D."/>
            <person name="Ram A."/>
            <person name="Scott B."/>
            <person name="Cox M.P."/>
        </authorList>
    </citation>
    <scope>NUCLEOTIDE SEQUENCE [LARGE SCALE GENOMIC DNA]</scope>
    <source>
        <strain evidence="1 2">Fl1</strain>
    </source>
</reference>
<keyword evidence="2" id="KW-1185">Reference proteome</keyword>
<evidence type="ECO:0000313" key="1">
    <source>
        <dbReference type="EMBL" id="QPG99209.1"/>
    </source>
</evidence>
<dbReference type="OrthoDB" id="4739136at2759"/>
<proteinExistence type="predicted"/>
<organism evidence="1 2">
    <name type="scientific">Epichloe festucae (strain Fl1)</name>
    <dbReference type="NCBI Taxonomy" id="877507"/>
    <lineage>
        <taxon>Eukaryota</taxon>
        <taxon>Fungi</taxon>
        <taxon>Dikarya</taxon>
        <taxon>Ascomycota</taxon>
        <taxon>Pezizomycotina</taxon>
        <taxon>Sordariomycetes</taxon>
        <taxon>Hypocreomycetidae</taxon>
        <taxon>Hypocreales</taxon>
        <taxon>Clavicipitaceae</taxon>
        <taxon>Epichloe</taxon>
    </lineage>
</organism>
<evidence type="ECO:0000313" key="2">
    <source>
        <dbReference type="Proteomes" id="UP000594364"/>
    </source>
</evidence>
<dbReference type="Proteomes" id="UP000594364">
    <property type="component" value="Chromosome 3"/>
</dbReference>
<name>A0A7S9KRF3_EPIFF</name>
<dbReference type="AlphaFoldDB" id="A0A7S9KRF3"/>
<accession>A0A7S9KRF3</accession>